<dbReference type="Gene3D" id="3.60.21.10">
    <property type="match status" value="1"/>
</dbReference>
<gene>
    <name evidence="2" type="ORF">NHN17_23910</name>
</gene>
<dbReference type="Proteomes" id="UP001524460">
    <property type="component" value="Unassembled WGS sequence"/>
</dbReference>
<dbReference type="Pfam" id="PF00149">
    <property type="entry name" value="Metallophos"/>
    <property type="match status" value="1"/>
</dbReference>
<evidence type="ECO:0000259" key="1">
    <source>
        <dbReference type="Pfam" id="PF00149"/>
    </source>
</evidence>
<protein>
    <submittedName>
        <fullName evidence="2">Metallophosphoesterase</fullName>
    </submittedName>
</protein>
<proteinExistence type="predicted"/>
<dbReference type="EMBL" id="JANEYT010000110">
    <property type="protein sequence ID" value="MCQ1061089.1"/>
    <property type="molecule type" value="Genomic_DNA"/>
</dbReference>
<keyword evidence="3" id="KW-1185">Reference proteome</keyword>
<dbReference type="PANTHER" id="PTHR37844:SF2">
    <property type="entry name" value="SER_THR PROTEIN PHOSPHATASE SUPERFAMILY (AFU_ORTHOLOGUE AFUA_1G14840)"/>
    <property type="match status" value="1"/>
</dbReference>
<dbReference type="InterPro" id="IPR029052">
    <property type="entry name" value="Metallo-depent_PP-like"/>
</dbReference>
<dbReference type="PANTHER" id="PTHR37844">
    <property type="entry name" value="SER/THR PROTEIN PHOSPHATASE SUPERFAMILY (AFU_ORTHOLOGUE AFUA_1G14840)"/>
    <property type="match status" value="1"/>
</dbReference>
<organism evidence="2 3">
    <name type="scientific">Photobacterium pectinilyticum</name>
    <dbReference type="NCBI Taxonomy" id="2906793"/>
    <lineage>
        <taxon>Bacteria</taxon>
        <taxon>Pseudomonadati</taxon>
        <taxon>Pseudomonadota</taxon>
        <taxon>Gammaproteobacteria</taxon>
        <taxon>Vibrionales</taxon>
        <taxon>Vibrionaceae</taxon>
        <taxon>Photobacterium</taxon>
    </lineage>
</organism>
<evidence type="ECO:0000313" key="2">
    <source>
        <dbReference type="EMBL" id="MCQ1061089.1"/>
    </source>
</evidence>
<reference evidence="2 3" key="1">
    <citation type="submission" date="2022-07" db="EMBL/GenBank/DDBJ databases">
        <title>Photobacterium pectinilyticum sp. nov., a marine bacterium isolated from surface seawater of Qingdao offshore.</title>
        <authorList>
            <person name="Wang X."/>
        </authorList>
    </citation>
    <scope>NUCLEOTIDE SEQUENCE [LARGE SCALE GENOMIC DNA]</scope>
    <source>
        <strain evidence="2 3">ZSDE20</strain>
    </source>
</reference>
<comment type="caution">
    <text evidence="2">The sequence shown here is derived from an EMBL/GenBank/DDBJ whole genome shotgun (WGS) entry which is preliminary data.</text>
</comment>
<accession>A0ABT1NCM5</accession>
<dbReference type="SUPFAM" id="SSF56300">
    <property type="entry name" value="Metallo-dependent phosphatases"/>
    <property type="match status" value="1"/>
</dbReference>
<dbReference type="RefSeq" id="WP_255045187.1">
    <property type="nucleotide sequence ID" value="NZ_JANEYT010000110.1"/>
</dbReference>
<name>A0ABT1NCM5_9GAMM</name>
<dbReference type="InterPro" id="IPR004843">
    <property type="entry name" value="Calcineurin-like_PHP"/>
</dbReference>
<evidence type="ECO:0000313" key="3">
    <source>
        <dbReference type="Proteomes" id="UP001524460"/>
    </source>
</evidence>
<feature type="domain" description="Calcineurin-like phosphoesterase" evidence="1">
    <location>
        <begin position="1"/>
        <end position="215"/>
    </location>
</feature>
<sequence length="249" mass="28174">MKILHLSDLHLEFGNMDLPSTEGVDVVVLSGDIHIGSRGIDFAAQFDVPVVITLGNHEGYCLEDLDSIIEECRTKASQLDNVFFLENDCVVINSVRFHGCLFWTDFDLYSTPDLSMNYAHKMMNDFRKISYYGQHFTPSMAAEIHKRSRKWLFDSISQSPEERNVIVTHHLPTPTAIADQYKGSELSPAFASDCSEFTKLADKVALWLYGHNHECRTFTENGIMFSTNQRGYAGIDPVPGFDPQKVIKI</sequence>